<gene>
    <name evidence="1" type="ORF">RQX22_06435</name>
</gene>
<sequence>MTTQILITIDTELAWRHFRPGENWHRLFDRSCEPAGVGISYQLELLRRHDLKACFFVDPMPALVFGLDPIRRMVAPVVEAGQEVQLHLHSFWHDVAAGEDEKPRFHLTDFDGPDQLRLIETASNLLIAAGAPSPVAFRSGSYAADSRTLGALRELGIHFDSSHNGAAAPWPSALPFAADLIDPVRDHGVNEIPVSLMRRRNGALRPLQLCAISSAEMQSAMRHAEAEDHGLVTIVSHSFELATRDGRRINQVVRKRFDGLIAFLAAHRSQFPTTSFTALDALPESSGSQPMEACPLQTAGRVAEQFWADARYERPATAATAIGGTPLSTLDLLPLVGL</sequence>
<evidence type="ECO:0000313" key="2">
    <source>
        <dbReference type="Proteomes" id="UP001259572"/>
    </source>
</evidence>
<comment type="caution">
    <text evidence="1">The sequence shown here is derived from an EMBL/GenBank/DDBJ whole genome shotgun (WGS) entry which is preliminary data.</text>
</comment>
<dbReference type="InterPro" id="IPR011330">
    <property type="entry name" value="Glyco_hydro/deAcase_b/a-brl"/>
</dbReference>
<name>A0ABU3Q597_9SPHN</name>
<dbReference type="Gene3D" id="3.20.20.370">
    <property type="entry name" value="Glycoside hydrolase/deacetylase"/>
    <property type="match status" value="1"/>
</dbReference>
<keyword evidence="2" id="KW-1185">Reference proteome</keyword>
<organism evidence="1 2">
    <name type="scientific">Sphingosinicella rhizophila</name>
    <dbReference type="NCBI Taxonomy" id="3050082"/>
    <lineage>
        <taxon>Bacteria</taxon>
        <taxon>Pseudomonadati</taxon>
        <taxon>Pseudomonadota</taxon>
        <taxon>Alphaproteobacteria</taxon>
        <taxon>Sphingomonadales</taxon>
        <taxon>Sphingosinicellaceae</taxon>
        <taxon>Sphingosinicella</taxon>
    </lineage>
</organism>
<dbReference type="SUPFAM" id="SSF88713">
    <property type="entry name" value="Glycoside hydrolase/deacetylase"/>
    <property type="match status" value="1"/>
</dbReference>
<reference evidence="1 2" key="1">
    <citation type="submission" date="2023-05" db="EMBL/GenBank/DDBJ databases">
        <authorList>
            <person name="Guo Y."/>
        </authorList>
    </citation>
    <scope>NUCLEOTIDE SEQUENCE [LARGE SCALE GENOMIC DNA]</scope>
    <source>
        <strain evidence="1 2">GR2756</strain>
    </source>
</reference>
<accession>A0ABU3Q597</accession>
<protein>
    <submittedName>
        <fullName evidence="1">Polysaccharide deacetylase</fullName>
    </submittedName>
</protein>
<dbReference type="RefSeq" id="WP_315724769.1">
    <property type="nucleotide sequence ID" value="NZ_JAVUPU010000003.1"/>
</dbReference>
<evidence type="ECO:0000313" key="1">
    <source>
        <dbReference type="EMBL" id="MDT9598583.1"/>
    </source>
</evidence>
<dbReference type="Proteomes" id="UP001259572">
    <property type="component" value="Unassembled WGS sequence"/>
</dbReference>
<dbReference type="EMBL" id="JAVUPU010000003">
    <property type="protein sequence ID" value="MDT9598583.1"/>
    <property type="molecule type" value="Genomic_DNA"/>
</dbReference>
<proteinExistence type="predicted"/>